<dbReference type="AlphaFoldDB" id="A8RVC2"/>
<dbReference type="PaxDb" id="411902-CLOBOL_04240"/>
<reference evidence="1 2" key="1">
    <citation type="submission" date="2007-08" db="EMBL/GenBank/DDBJ databases">
        <authorList>
            <person name="Fulton L."/>
            <person name="Clifton S."/>
            <person name="Fulton B."/>
            <person name="Xu J."/>
            <person name="Minx P."/>
            <person name="Pepin K.H."/>
            <person name="Johnson M."/>
            <person name="Thiruvilangam P."/>
            <person name="Bhonagiri V."/>
            <person name="Nash W.E."/>
            <person name="Mardis E.R."/>
            <person name="Wilson R.K."/>
        </authorList>
    </citation>
    <scope>NUCLEOTIDE SEQUENCE [LARGE SCALE GENOMIC DNA]</scope>
    <source>
        <strain evidence="2">ATCC BAA-613 / DSM 15670 / CCUG 46953 / JCM 12243 / WAL 16351</strain>
    </source>
</reference>
<dbReference type="HOGENOM" id="CLU_3372962_0_0_9"/>
<organism evidence="1 2">
    <name type="scientific">Enterocloster bolteae (strain ATCC BAA-613 / DSM 15670 / CCUG 46953 / JCM 12243 / WAL 16351)</name>
    <name type="common">Clostridium bolteae</name>
    <dbReference type="NCBI Taxonomy" id="411902"/>
    <lineage>
        <taxon>Bacteria</taxon>
        <taxon>Bacillati</taxon>
        <taxon>Bacillota</taxon>
        <taxon>Clostridia</taxon>
        <taxon>Lachnospirales</taxon>
        <taxon>Lachnospiraceae</taxon>
        <taxon>Enterocloster</taxon>
    </lineage>
</organism>
<comment type="caution">
    <text evidence="1">The sequence shown here is derived from an EMBL/GenBank/DDBJ whole genome shotgun (WGS) entry which is preliminary data.</text>
</comment>
<dbReference type="Proteomes" id="UP000005396">
    <property type="component" value="Unassembled WGS sequence"/>
</dbReference>
<dbReference type="EMBL" id="ABCC02000034">
    <property type="protein sequence ID" value="EDP15319.1"/>
    <property type="molecule type" value="Genomic_DNA"/>
</dbReference>
<reference evidence="1 2" key="2">
    <citation type="submission" date="2007-09" db="EMBL/GenBank/DDBJ databases">
        <title>Draft genome sequence of Clostridium bolteae (ATCC BAA-613).</title>
        <authorList>
            <person name="Sudarsanam P."/>
            <person name="Ley R."/>
            <person name="Guruge J."/>
            <person name="Turnbaugh P.J."/>
            <person name="Mahowald M."/>
            <person name="Liep D."/>
            <person name="Gordon J."/>
        </authorList>
    </citation>
    <scope>NUCLEOTIDE SEQUENCE [LARGE SCALE GENOMIC DNA]</scope>
    <source>
        <strain evidence="2">ATCC BAA-613 / DSM 15670 / CCUG 46953 / JCM 12243 / WAL 16351</strain>
    </source>
</reference>
<protein>
    <submittedName>
        <fullName evidence="1">Uncharacterized protein</fullName>
    </submittedName>
</protein>
<proteinExistence type="predicted"/>
<accession>A8RVC2</accession>
<evidence type="ECO:0000313" key="1">
    <source>
        <dbReference type="EMBL" id="EDP15319.1"/>
    </source>
</evidence>
<evidence type="ECO:0000313" key="2">
    <source>
        <dbReference type="Proteomes" id="UP000005396"/>
    </source>
</evidence>
<name>A8RVC2_ENTBW</name>
<gene>
    <name evidence="1" type="ORF">CLOBOL_04240</name>
</gene>
<sequence>MSDIVVFSEGCGHVWHSRIRKLSMFGLLSGYFYA</sequence>